<proteinExistence type="inferred from homology"/>
<dbReference type="InterPro" id="IPR049437">
    <property type="entry name" value="tRNA-synt_1c_C2"/>
</dbReference>
<accession>A0A0M6W800</accession>
<feature type="binding site" evidence="9">
    <location>
        <begin position="35"/>
        <end position="37"/>
    </location>
    <ligand>
        <name>ATP</name>
        <dbReference type="ChEBI" id="CHEBI:30616"/>
    </ligand>
</feature>
<dbReference type="InterPro" id="IPR004514">
    <property type="entry name" value="Gln-tRNA-synth"/>
</dbReference>
<feature type="binding site" evidence="9">
    <location>
        <position position="67"/>
    </location>
    <ligand>
        <name>L-glutamine</name>
        <dbReference type="ChEBI" id="CHEBI:58359"/>
    </ligand>
</feature>
<feature type="domain" description="Glutamyl/glutaminyl-tRNA synthetase class Ib anti-codon binding" evidence="12">
    <location>
        <begin position="340"/>
        <end position="439"/>
    </location>
</feature>
<feature type="short sequence motif" description="'HIGH' region" evidence="9">
    <location>
        <begin position="34"/>
        <end position="44"/>
    </location>
</feature>
<dbReference type="InterPro" id="IPR000924">
    <property type="entry name" value="Glu/Gln-tRNA-synth"/>
</dbReference>
<dbReference type="NCBIfam" id="TIGR00440">
    <property type="entry name" value="glnS"/>
    <property type="match status" value="1"/>
</dbReference>
<feature type="binding site" evidence="9">
    <location>
        <position position="231"/>
    </location>
    <ligand>
        <name>ATP</name>
        <dbReference type="ChEBI" id="CHEBI:30616"/>
    </ligand>
</feature>
<evidence type="ECO:0000313" key="14">
    <source>
        <dbReference type="EMBL" id="CRK85973.1"/>
    </source>
</evidence>
<comment type="subunit">
    <text evidence="9">Monomer.</text>
</comment>
<sequence length="556" mass="65101">MNKTNIHKKNFIYQIIENDLINGKHVLIRTRFPPEPNGYLHIGHAKSICLNFGIANKYKGRCNLRFDDTNPVKENIDYINSIKKDIEWLGFKWCGDIRYSSDYFDILYKHAIDLIKKGLAYVDELTSEEIRKYRGTLKQHGRDSPYRKRSVKDNLLLFHKMRAGEFKEGKACLRAKIDMASSFMIMRDPVLYRIKFVKHHQLGNKWCIYPMYDFAHCISDAIEGITHSLCTLEFLNNKHLYNWILDNIKIDSRPSQYEFSRLNIEYSVLSKRKLNKLIFENYVTGWDDPRMLTISGLRRRGYTSSSIRNFCYHIGVTKQDSNIKLSTLEFYIRSDLNESAFRVMAVINPVLLVIENMADCEKILIAKNHPNKPELGIRNIPFSNKIYIDRADFSESECLEYYRLMIGKEVRLRYSYIIKAEHIEKDEKGDVKIIYCSYDPDTLNKNPVDGRRVKGVIHWVSKLHALPAEIRLYDRLFTVPNPDINKDFLSTVNKKSLVICNGFVEPSLCNAKSETPYQFEREGYFCADSCLSNKNNLVFNKIVGLRDTWSKIKKNK</sequence>
<dbReference type="FunFam" id="3.40.50.620:FF:000037">
    <property type="entry name" value="Glutamine--tRNA ligase cytoplasmic"/>
    <property type="match status" value="1"/>
</dbReference>
<evidence type="ECO:0000259" key="13">
    <source>
        <dbReference type="Pfam" id="PF20974"/>
    </source>
</evidence>
<dbReference type="NCBIfam" id="NF011291">
    <property type="entry name" value="PRK14703.1"/>
    <property type="match status" value="1"/>
</dbReference>
<evidence type="ECO:0000256" key="5">
    <source>
        <dbReference type="ARBA" id="ARBA00022840"/>
    </source>
</evidence>
<dbReference type="Gene3D" id="3.90.800.10">
    <property type="entry name" value="Glutamyl-tRNA Synthetase, Domain 3"/>
    <property type="match status" value="1"/>
</dbReference>
<dbReference type="InterPro" id="IPR022861">
    <property type="entry name" value="Gln_tRNA_ligase_bac"/>
</dbReference>
<evidence type="ECO:0000259" key="12">
    <source>
        <dbReference type="Pfam" id="PF03950"/>
    </source>
</evidence>
<dbReference type="EMBL" id="CVRF01000003">
    <property type="protein sequence ID" value="CRK85973.1"/>
    <property type="molecule type" value="Genomic_DNA"/>
</dbReference>
<feature type="binding site" evidence="9">
    <location>
        <begin position="41"/>
        <end position="47"/>
    </location>
    <ligand>
        <name>ATP</name>
        <dbReference type="ChEBI" id="CHEBI:30616"/>
    </ligand>
</feature>
<dbReference type="GO" id="GO:0006425">
    <property type="term" value="P:glutaminyl-tRNA aminoacylation"/>
    <property type="evidence" value="ECO:0007669"/>
    <property type="project" value="UniProtKB-UniRule"/>
</dbReference>
<dbReference type="InterPro" id="IPR014729">
    <property type="entry name" value="Rossmann-like_a/b/a_fold"/>
</dbReference>
<dbReference type="InterPro" id="IPR020059">
    <property type="entry name" value="Glu/Gln-tRNA-synth_Ib_codon-bd"/>
</dbReference>
<feature type="domain" description="tRNA synthetases class I (E and Q) anti-codon binding" evidence="13">
    <location>
        <begin position="456"/>
        <end position="528"/>
    </location>
</feature>
<dbReference type="EC" id="6.1.1.18" evidence="9"/>
<keyword evidence="7 9" id="KW-0030">Aminoacyl-tRNA synthetase</keyword>
<keyword evidence="15" id="KW-1185">Reference proteome</keyword>
<dbReference type="InterPro" id="IPR020058">
    <property type="entry name" value="Glu/Gln-tRNA-synth_Ib_cat-dom"/>
</dbReference>
<protein>
    <recommendedName>
        <fullName evidence="9">Glutamine--tRNA ligase</fullName>
        <ecNumber evidence="9">6.1.1.18</ecNumber>
    </recommendedName>
    <alternativeName>
        <fullName evidence="9">Glutaminyl-tRNA synthetase</fullName>
        <shortName evidence="9">GlnRS</shortName>
    </alternativeName>
</protein>
<organism evidence="14 15">
    <name type="scientific">Candidatus Providencia siddallii</name>
    <dbReference type="NCBI Taxonomy" id="1715285"/>
    <lineage>
        <taxon>Bacteria</taxon>
        <taxon>Pseudomonadati</taxon>
        <taxon>Pseudomonadota</taxon>
        <taxon>Gammaproteobacteria</taxon>
        <taxon>Enterobacterales</taxon>
        <taxon>Morganellaceae</taxon>
        <taxon>Providencia</taxon>
    </lineage>
</organism>
<feature type="domain" description="Glutamyl/glutaminyl-tRNA synthetase class Ib catalytic" evidence="11">
    <location>
        <begin position="28"/>
        <end position="337"/>
    </location>
</feature>
<dbReference type="SUPFAM" id="SSF50715">
    <property type="entry name" value="Ribosomal protein L25-like"/>
    <property type="match status" value="1"/>
</dbReference>
<dbReference type="InterPro" id="IPR011035">
    <property type="entry name" value="Ribosomal_bL25/Gln-tRNA_synth"/>
</dbReference>
<evidence type="ECO:0000259" key="11">
    <source>
        <dbReference type="Pfam" id="PF00749"/>
    </source>
</evidence>
<dbReference type="FunFam" id="1.10.1160.10:FF:000001">
    <property type="entry name" value="Glutamine--tRNA ligase"/>
    <property type="match status" value="1"/>
</dbReference>
<feature type="binding site" evidence="9">
    <location>
        <begin position="261"/>
        <end position="262"/>
    </location>
    <ligand>
        <name>ATP</name>
        <dbReference type="ChEBI" id="CHEBI:30616"/>
    </ligand>
</feature>
<feature type="short sequence motif" description="'KMSKS' region" evidence="9">
    <location>
        <begin position="268"/>
        <end position="272"/>
    </location>
</feature>
<evidence type="ECO:0000256" key="9">
    <source>
        <dbReference type="HAMAP-Rule" id="MF_00126"/>
    </source>
</evidence>
<keyword evidence="4 9" id="KW-0547">Nucleotide-binding</keyword>
<evidence type="ECO:0000256" key="8">
    <source>
        <dbReference type="ARBA" id="ARBA00048270"/>
    </source>
</evidence>
<dbReference type="PROSITE" id="PS00178">
    <property type="entry name" value="AA_TRNA_LIGASE_I"/>
    <property type="match status" value="1"/>
</dbReference>
<dbReference type="SUPFAM" id="SSF52374">
    <property type="entry name" value="Nucleotidylyl transferase"/>
    <property type="match status" value="1"/>
</dbReference>
<keyword evidence="6 9" id="KW-0648">Protein biosynthesis</keyword>
<comment type="similarity">
    <text evidence="1 9 10">Belongs to the class-I aminoacyl-tRNA synthetase family.</text>
</comment>
<evidence type="ECO:0000256" key="2">
    <source>
        <dbReference type="ARBA" id="ARBA00022490"/>
    </source>
</evidence>
<dbReference type="FunFam" id="3.90.800.10:FF:000001">
    <property type="entry name" value="Glutamine--tRNA ligase"/>
    <property type="match status" value="1"/>
</dbReference>
<dbReference type="PRINTS" id="PR00987">
    <property type="entry name" value="TRNASYNTHGLU"/>
</dbReference>
<evidence type="ECO:0000256" key="6">
    <source>
        <dbReference type="ARBA" id="ARBA00022917"/>
    </source>
</evidence>
<dbReference type="Pfam" id="PF00749">
    <property type="entry name" value="tRNA-synt_1c"/>
    <property type="match status" value="1"/>
</dbReference>
<dbReference type="GO" id="GO:0005524">
    <property type="term" value="F:ATP binding"/>
    <property type="evidence" value="ECO:0007669"/>
    <property type="project" value="UniProtKB-UniRule"/>
</dbReference>
<dbReference type="GO" id="GO:0006424">
    <property type="term" value="P:glutamyl-tRNA aminoacylation"/>
    <property type="evidence" value="ECO:0007669"/>
    <property type="project" value="UniProtKB-UniRule"/>
</dbReference>
<dbReference type="GO" id="GO:0005829">
    <property type="term" value="C:cytosol"/>
    <property type="evidence" value="ECO:0007669"/>
    <property type="project" value="TreeGrafter"/>
</dbReference>
<keyword evidence="2 9" id="KW-0963">Cytoplasm</keyword>
<comment type="subcellular location">
    <subcellularLocation>
        <location evidence="9">Cytoplasm</location>
    </subcellularLocation>
</comment>
<keyword evidence="5 9" id="KW-0067">ATP-binding</keyword>
<dbReference type="Gene3D" id="3.40.50.620">
    <property type="entry name" value="HUPs"/>
    <property type="match status" value="1"/>
</dbReference>
<name>A0A0M6W800_9GAMM</name>
<evidence type="ECO:0000256" key="10">
    <source>
        <dbReference type="RuleBase" id="RU363037"/>
    </source>
</evidence>
<dbReference type="Gene3D" id="2.40.240.10">
    <property type="entry name" value="Ribosomal Protein L25, Chain P"/>
    <property type="match status" value="2"/>
</dbReference>
<reference evidence="15" key="1">
    <citation type="submission" date="2015-05" db="EMBL/GenBank/DDBJ databases">
        <authorList>
            <person name="Manzano-Marin A."/>
        </authorList>
    </citation>
    <scope>NUCLEOTIDE SEQUENCE [LARGE SCALE GENOMIC DNA]</scope>
    <source>
        <strain evidence="15">officinalis</strain>
    </source>
</reference>
<dbReference type="AlphaFoldDB" id="A0A0M6W800"/>
<feature type="binding site" evidence="9">
    <location>
        <position position="212"/>
    </location>
    <ligand>
        <name>L-glutamine</name>
        <dbReference type="ChEBI" id="CHEBI:58359"/>
    </ligand>
</feature>
<evidence type="ECO:0000256" key="4">
    <source>
        <dbReference type="ARBA" id="ARBA00022741"/>
    </source>
</evidence>
<comment type="catalytic activity">
    <reaction evidence="8 9">
        <text>tRNA(Gln) + L-glutamine + ATP = L-glutaminyl-tRNA(Gln) + AMP + diphosphate</text>
        <dbReference type="Rhea" id="RHEA:20121"/>
        <dbReference type="Rhea" id="RHEA-COMP:9662"/>
        <dbReference type="Rhea" id="RHEA-COMP:9681"/>
        <dbReference type="ChEBI" id="CHEBI:30616"/>
        <dbReference type="ChEBI" id="CHEBI:33019"/>
        <dbReference type="ChEBI" id="CHEBI:58359"/>
        <dbReference type="ChEBI" id="CHEBI:78442"/>
        <dbReference type="ChEBI" id="CHEBI:78521"/>
        <dbReference type="ChEBI" id="CHEBI:456215"/>
        <dbReference type="EC" id="6.1.1.18"/>
    </reaction>
</comment>
<comment type="caution">
    <text evidence="9">Lacks conserved residue(s) required for the propagation of feature annotation.</text>
</comment>
<evidence type="ECO:0000313" key="15">
    <source>
        <dbReference type="Proteomes" id="UP000242301"/>
    </source>
</evidence>
<dbReference type="InterPro" id="IPR020061">
    <property type="entry name" value="Glu_tRNA_lig_a-bdl"/>
</dbReference>
<feature type="binding site" evidence="9">
    <location>
        <begin position="269"/>
        <end position="271"/>
    </location>
    <ligand>
        <name>ATP</name>
        <dbReference type="ChEBI" id="CHEBI:30616"/>
    </ligand>
</feature>
<dbReference type="FunFam" id="2.40.240.10:FF:000001">
    <property type="entry name" value="Glutamine--tRNA ligase"/>
    <property type="match status" value="1"/>
</dbReference>
<dbReference type="PANTHER" id="PTHR43097:SF5">
    <property type="entry name" value="GLUTAMATE--TRNA LIGASE"/>
    <property type="match status" value="1"/>
</dbReference>
<dbReference type="Pfam" id="PF20974">
    <property type="entry name" value="tRNA-synt_1c_C2"/>
    <property type="match status" value="1"/>
</dbReference>
<dbReference type="InterPro" id="IPR050132">
    <property type="entry name" value="Gln/Glu-tRNA_Ligase"/>
</dbReference>
<dbReference type="STRING" id="1715285.SOFFGTOCOR_0571"/>
<dbReference type="GO" id="GO:0004819">
    <property type="term" value="F:glutamine-tRNA ligase activity"/>
    <property type="evidence" value="ECO:0007669"/>
    <property type="project" value="UniProtKB-UniRule"/>
</dbReference>
<dbReference type="InterPro" id="IPR020056">
    <property type="entry name" value="Rbsml_bL25/Gln-tRNA_synth_N"/>
</dbReference>
<evidence type="ECO:0000256" key="3">
    <source>
        <dbReference type="ARBA" id="ARBA00022598"/>
    </source>
</evidence>
<dbReference type="Pfam" id="PF03950">
    <property type="entry name" value="tRNA-synt_1c_C"/>
    <property type="match status" value="1"/>
</dbReference>
<dbReference type="Proteomes" id="UP000242301">
    <property type="component" value="Unassembled WGS sequence"/>
</dbReference>
<gene>
    <name evidence="9 14" type="primary">glnS</name>
    <name evidence="14" type="ORF">SOFFGTOCOR_0571</name>
</gene>
<keyword evidence="3 9" id="KW-0436">Ligase</keyword>
<dbReference type="Gene3D" id="1.10.1160.10">
    <property type="entry name" value="Glutamyl-trna Synthetase, Domain 2"/>
    <property type="match status" value="1"/>
</dbReference>
<dbReference type="HAMAP" id="MF_00126">
    <property type="entry name" value="Gln_tRNA_synth"/>
    <property type="match status" value="1"/>
</dbReference>
<dbReference type="InterPro" id="IPR001412">
    <property type="entry name" value="aa-tRNA-synth_I_CS"/>
</dbReference>
<dbReference type="PANTHER" id="PTHR43097">
    <property type="entry name" value="GLUTAMINE-TRNA LIGASE"/>
    <property type="match status" value="1"/>
</dbReference>
<evidence type="ECO:0000256" key="7">
    <source>
        <dbReference type="ARBA" id="ARBA00023146"/>
    </source>
</evidence>
<evidence type="ECO:0000256" key="1">
    <source>
        <dbReference type="ARBA" id="ARBA00005594"/>
    </source>
</evidence>